<reference evidence="4" key="1">
    <citation type="submission" date="2021-03" db="EMBL/GenBank/DDBJ databases">
        <title>Acanthopleuribacteraceae sp. M133.</title>
        <authorList>
            <person name="Wang G."/>
        </authorList>
    </citation>
    <scope>NUCLEOTIDE SEQUENCE</scope>
    <source>
        <strain evidence="4">M133</strain>
    </source>
</reference>
<protein>
    <submittedName>
        <fullName evidence="4">TetR/AcrR family transcriptional regulator</fullName>
    </submittedName>
</protein>
<accession>A0A8A4TQU1</accession>
<dbReference type="PANTHER" id="PTHR43479:SF22">
    <property type="entry name" value="TRANSCRIPTIONAL REGULATOR, TETR FAMILY"/>
    <property type="match status" value="1"/>
</dbReference>
<keyword evidence="1 2" id="KW-0238">DNA-binding</keyword>
<gene>
    <name evidence="4" type="ORF">J3U87_03715</name>
</gene>
<proteinExistence type="predicted"/>
<dbReference type="Proteomes" id="UP000663929">
    <property type="component" value="Chromosome"/>
</dbReference>
<dbReference type="InterPro" id="IPR009057">
    <property type="entry name" value="Homeodomain-like_sf"/>
</dbReference>
<dbReference type="PROSITE" id="PS50977">
    <property type="entry name" value="HTH_TETR_2"/>
    <property type="match status" value="1"/>
</dbReference>
<feature type="domain" description="HTH tetR-type" evidence="3">
    <location>
        <begin position="2"/>
        <end position="62"/>
    </location>
</feature>
<dbReference type="PRINTS" id="PR00455">
    <property type="entry name" value="HTHTETR"/>
</dbReference>
<dbReference type="PANTHER" id="PTHR43479">
    <property type="entry name" value="ACREF/ENVCD OPERON REPRESSOR-RELATED"/>
    <property type="match status" value="1"/>
</dbReference>
<evidence type="ECO:0000313" key="4">
    <source>
        <dbReference type="EMBL" id="QTD51554.1"/>
    </source>
</evidence>
<dbReference type="RefSeq" id="WP_237381682.1">
    <property type="nucleotide sequence ID" value="NZ_CP071793.1"/>
</dbReference>
<evidence type="ECO:0000256" key="2">
    <source>
        <dbReference type="PROSITE-ProRule" id="PRU00335"/>
    </source>
</evidence>
<dbReference type="Pfam" id="PF00440">
    <property type="entry name" value="TetR_N"/>
    <property type="match status" value="1"/>
</dbReference>
<evidence type="ECO:0000256" key="1">
    <source>
        <dbReference type="ARBA" id="ARBA00023125"/>
    </source>
</evidence>
<dbReference type="AlphaFoldDB" id="A0A8A4TQU1"/>
<feature type="DNA-binding region" description="H-T-H motif" evidence="2">
    <location>
        <begin position="25"/>
        <end position="44"/>
    </location>
</feature>
<dbReference type="InterPro" id="IPR050624">
    <property type="entry name" value="HTH-type_Tx_Regulator"/>
</dbReference>
<dbReference type="GO" id="GO:0003677">
    <property type="term" value="F:DNA binding"/>
    <property type="evidence" value="ECO:0007669"/>
    <property type="project" value="UniProtKB-UniRule"/>
</dbReference>
<evidence type="ECO:0000259" key="3">
    <source>
        <dbReference type="PROSITE" id="PS50977"/>
    </source>
</evidence>
<sequence length="296" mass="34202">MDPKRQQIIETSLELFREHGMKAVSMQKLADACSMSKGALYLHFNSKKELLVAGIEYLQDRLIERIDEIRERTDLTPRQKLREQLLYQFNDFSENQAYTEMFYKEAGISLDESMLLLAEKTRLTWQRIQEEFIRLAFDDRTVPYLIDLSVITSGIVNEYCALFFLEEAEVDRERAADFLIFLLDKIVDGLVAEKPKPFLTATLFEHRQVVDQRVAEAAEARLRGALADMRDVVEGLELAGLEKEDATASLSLLAEELEKETPNRVLVQGLLANLRDYRELQEPRRVIATELKIKLL</sequence>
<dbReference type="SUPFAM" id="SSF46689">
    <property type="entry name" value="Homeodomain-like"/>
    <property type="match status" value="1"/>
</dbReference>
<dbReference type="EMBL" id="CP071793">
    <property type="protein sequence ID" value="QTD51554.1"/>
    <property type="molecule type" value="Genomic_DNA"/>
</dbReference>
<dbReference type="Gene3D" id="1.10.357.10">
    <property type="entry name" value="Tetracycline Repressor, domain 2"/>
    <property type="match status" value="1"/>
</dbReference>
<dbReference type="Gene3D" id="1.10.10.60">
    <property type="entry name" value="Homeodomain-like"/>
    <property type="match status" value="1"/>
</dbReference>
<evidence type="ECO:0000313" key="5">
    <source>
        <dbReference type="Proteomes" id="UP000663929"/>
    </source>
</evidence>
<keyword evidence="5" id="KW-1185">Reference proteome</keyword>
<dbReference type="InterPro" id="IPR001647">
    <property type="entry name" value="HTH_TetR"/>
</dbReference>
<name>A0A8A4TQU1_SULCO</name>
<organism evidence="4 5">
    <name type="scientific">Sulfidibacter corallicola</name>
    <dbReference type="NCBI Taxonomy" id="2818388"/>
    <lineage>
        <taxon>Bacteria</taxon>
        <taxon>Pseudomonadati</taxon>
        <taxon>Acidobacteriota</taxon>
        <taxon>Holophagae</taxon>
        <taxon>Acanthopleuribacterales</taxon>
        <taxon>Acanthopleuribacteraceae</taxon>
        <taxon>Sulfidibacter</taxon>
    </lineage>
</organism>
<dbReference type="KEGG" id="scor:J3U87_03715"/>